<dbReference type="PROSITE" id="PS51257">
    <property type="entry name" value="PROKAR_LIPOPROTEIN"/>
    <property type="match status" value="1"/>
</dbReference>
<feature type="region of interest" description="Disordered" evidence="1">
    <location>
        <begin position="29"/>
        <end position="57"/>
    </location>
</feature>
<keyword evidence="3" id="KW-1185">Reference proteome</keyword>
<dbReference type="Proteomes" id="UP001589575">
    <property type="component" value="Unassembled WGS sequence"/>
</dbReference>
<accession>A0ABV5FZR0</accession>
<evidence type="ECO:0000256" key="1">
    <source>
        <dbReference type="SAM" id="MobiDB-lite"/>
    </source>
</evidence>
<feature type="compositionally biased region" description="Polar residues" evidence="1">
    <location>
        <begin position="29"/>
        <end position="49"/>
    </location>
</feature>
<gene>
    <name evidence="2" type="ORF">ACFFX0_12080</name>
</gene>
<evidence type="ECO:0000313" key="3">
    <source>
        <dbReference type="Proteomes" id="UP001589575"/>
    </source>
</evidence>
<protein>
    <submittedName>
        <fullName evidence="2">Uncharacterized protein</fullName>
    </submittedName>
</protein>
<dbReference type="EMBL" id="JBHMFI010000001">
    <property type="protein sequence ID" value="MFB9071899.1"/>
    <property type="molecule type" value="Genomic_DNA"/>
</dbReference>
<organism evidence="2 3">
    <name type="scientific">Citricoccus parietis</name>
    <dbReference type="NCBI Taxonomy" id="592307"/>
    <lineage>
        <taxon>Bacteria</taxon>
        <taxon>Bacillati</taxon>
        <taxon>Actinomycetota</taxon>
        <taxon>Actinomycetes</taxon>
        <taxon>Micrococcales</taxon>
        <taxon>Micrococcaceae</taxon>
        <taxon>Citricoccus</taxon>
    </lineage>
</organism>
<proteinExistence type="predicted"/>
<evidence type="ECO:0000313" key="2">
    <source>
        <dbReference type="EMBL" id="MFB9071899.1"/>
    </source>
</evidence>
<name>A0ABV5FZR0_9MICC</name>
<sequence>MLRPRGPAWRCCGLCVLYPCESCGPVSSPGVSQSCMPANGTPQRRSWTGTVGMPFSR</sequence>
<reference evidence="2 3" key="1">
    <citation type="submission" date="2024-09" db="EMBL/GenBank/DDBJ databases">
        <authorList>
            <person name="Sun Q."/>
            <person name="Mori K."/>
        </authorList>
    </citation>
    <scope>NUCLEOTIDE SEQUENCE [LARGE SCALE GENOMIC DNA]</scope>
    <source>
        <strain evidence="2 3">CCM 7609</strain>
    </source>
</reference>
<comment type="caution">
    <text evidence="2">The sequence shown here is derived from an EMBL/GenBank/DDBJ whole genome shotgun (WGS) entry which is preliminary data.</text>
</comment>